<dbReference type="EMBL" id="CAJOBH010148463">
    <property type="protein sequence ID" value="CAF4836925.1"/>
    <property type="molecule type" value="Genomic_DNA"/>
</dbReference>
<evidence type="ECO:0000313" key="2">
    <source>
        <dbReference type="EMBL" id="CAF4851409.1"/>
    </source>
</evidence>
<proteinExistence type="predicted"/>
<dbReference type="Proteomes" id="UP000681967">
    <property type="component" value="Unassembled WGS sequence"/>
</dbReference>
<accession>A0A8S3BUD5</accession>
<dbReference type="Proteomes" id="UP000676336">
    <property type="component" value="Unassembled WGS sequence"/>
</dbReference>
<gene>
    <name evidence="1" type="ORF">BYL167_LOCUS49675</name>
    <name evidence="2" type="ORF">BYL167_LOCUS50222</name>
    <name evidence="4" type="ORF">GIL414_LOCUS57961</name>
    <name evidence="5" type="ORF">GIL414_LOCUS58650</name>
    <name evidence="3" type="ORF">SMN809_LOCUS56381</name>
</gene>
<feature type="non-terminal residue" evidence="1">
    <location>
        <position position="61"/>
    </location>
</feature>
<sequence length="61" mass="6886">NETCSNEQQTDTSINDELNTTYTQTMSDFVHSKVMRASRLLAPLPSSSHQEFSSTRHQSNP</sequence>
<dbReference type="EMBL" id="CAJOBH010152581">
    <property type="protein sequence ID" value="CAF4851409.1"/>
    <property type="molecule type" value="Genomic_DNA"/>
</dbReference>
<reference evidence="1" key="1">
    <citation type="submission" date="2021-02" db="EMBL/GenBank/DDBJ databases">
        <authorList>
            <person name="Nowell W R."/>
        </authorList>
    </citation>
    <scope>NUCLEOTIDE SEQUENCE</scope>
</reference>
<protein>
    <submittedName>
        <fullName evidence="1">Uncharacterized protein</fullName>
    </submittedName>
</protein>
<evidence type="ECO:0000313" key="3">
    <source>
        <dbReference type="EMBL" id="CAF4992604.1"/>
    </source>
</evidence>
<evidence type="ECO:0000313" key="5">
    <source>
        <dbReference type="EMBL" id="CAF5026289.1"/>
    </source>
</evidence>
<dbReference type="AlphaFoldDB" id="A0A8S3BUD5"/>
<dbReference type="EMBL" id="CAJOBJ010211527">
    <property type="protein sequence ID" value="CAF5012400.1"/>
    <property type="molecule type" value="Genomic_DNA"/>
</dbReference>
<evidence type="ECO:0000313" key="6">
    <source>
        <dbReference type="Proteomes" id="UP000681967"/>
    </source>
</evidence>
<evidence type="ECO:0000313" key="4">
    <source>
        <dbReference type="EMBL" id="CAF5012400.1"/>
    </source>
</evidence>
<feature type="non-terminal residue" evidence="1">
    <location>
        <position position="1"/>
    </location>
</feature>
<dbReference type="Proteomes" id="UP000681720">
    <property type="component" value="Unassembled WGS sequence"/>
</dbReference>
<dbReference type="EMBL" id="CAJOBJ010217830">
    <property type="protein sequence ID" value="CAF5026289.1"/>
    <property type="molecule type" value="Genomic_DNA"/>
</dbReference>
<comment type="caution">
    <text evidence="1">The sequence shown here is derived from an EMBL/GenBank/DDBJ whole genome shotgun (WGS) entry which is preliminary data.</text>
</comment>
<name>A0A8S3BUD5_9BILA</name>
<evidence type="ECO:0000313" key="1">
    <source>
        <dbReference type="EMBL" id="CAF4836925.1"/>
    </source>
</evidence>
<organism evidence="1 6">
    <name type="scientific">Rotaria magnacalcarata</name>
    <dbReference type="NCBI Taxonomy" id="392030"/>
    <lineage>
        <taxon>Eukaryota</taxon>
        <taxon>Metazoa</taxon>
        <taxon>Spiralia</taxon>
        <taxon>Gnathifera</taxon>
        <taxon>Rotifera</taxon>
        <taxon>Eurotatoria</taxon>
        <taxon>Bdelloidea</taxon>
        <taxon>Philodinida</taxon>
        <taxon>Philodinidae</taxon>
        <taxon>Rotaria</taxon>
    </lineage>
</organism>
<dbReference type="EMBL" id="CAJOBI010201308">
    <property type="protein sequence ID" value="CAF4992604.1"/>
    <property type="molecule type" value="Genomic_DNA"/>
</dbReference>